<dbReference type="EMBL" id="MDZB01000099">
    <property type="protein sequence ID" value="OGX86103.1"/>
    <property type="molecule type" value="Genomic_DNA"/>
</dbReference>
<comment type="caution">
    <text evidence="1">The sequence shown here is derived from an EMBL/GenBank/DDBJ whole genome shotgun (WGS) entry which is preliminary data.</text>
</comment>
<keyword evidence="2" id="KW-1185">Reference proteome</keyword>
<evidence type="ECO:0000313" key="1">
    <source>
        <dbReference type="EMBL" id="OGX86103.1"/>
    </source>
</evidence>
<reference evidence="1 2" key="1">
    <citation type="submission" date="2016-08" db="EMBL/GenBank/DDBJ databases">
        <title>Hymenobacter coccineus sp. nov., Hymenobacter lapidarius sp. nov. and Hymenobacter glacialis sp. nov., isolated from Antarctic soil.</title>
        <authorList>
            <person name="Sedlacek I."/>
            <person name="Kralova S."/>
            <person name="Kyrova K."/>
            <person name="Maslanova I."/>
            <person name="Stankova E."/>
            <person name="Vrbovska V."/>
            <person name="Nemec M."/>
            <person name="Bartak M."/>
            <person name="Svec P."/>
            <person name="Busse H.-J."/>
            <person name="Pantucek R."/>
        </authorList>
    </citation>
    <scope>NUCLEOTIDE SEQUENCE [LARGE SCALE GENOMIC DNA]</scope>
    <source>
        <strain evidence="1 2">CCM 8643</strain>
    </source>
</reference>
<gene>
    <name evidence="1" type="ORF">BEN47_13450</name>
</gene>
<name>A0A1G1T5F4_9BACT</name>
<proteinExistence type="predicted"/>
<protein>
    <submittedName>
        <fullName evidence="1">Uncharacterized protein</fullName>
    </submittedName>
</protein>
<sequence length="65" mass="7290">MPSFGPAYRPTVKRPDLLVNHRMCAGATNLRGHNQKAVKRWVARHEDAEASGGHNAYFFMLIISP</sequence>
<dbReference type="STRING" id="1908237.BEN47_13450"/>
<evidence type="ECO:0000313" key="2">
    <source>
        <dbReference type="Proteomes" id="UP000176294"/>
    </source>
</evidence>
<dbReference type="RefSeq" id="WP_070727606.1">
    <property type="nucleotide sequence ID" value="NZ_MDZB01000099.1"/>
</dbReference>
<accession>A0A1G1T5F4</accession>
<dbReference type="AlphaFoldDB" id="A0A1G1T5F4"/>
<dbReference type="Proteomes" id="UP000176294">
    <property type="component" value="Unassembled WGS sequence"/>
</dbReference>
<organism evidence="1 2">
    <name type="scientific">Hymenobacter lapidarius</name>
    <dbReference type="NCBI Taxonomy" id="1908237"/>
    <lineage>
        <taxon>Bacteria</taxon>
        <taxon>Pseudomonadati</taxon>
        <taxon>Bacteroidota</taxon>
        <taxon>Cytophagia</taxon>
        <taxon>Cytophagales</taxon>
        <taxon>Hymenobacteraceae</taxon>
        <taxon>Hymenobacter</taxon>
    </lineage>
</organism>